<accession>A0A2G5B6L9</accession>
<keyword evidence="3" id="KW-1185">Reference proteome</keyword>
<reference evidence="2 3" key="1">
    <citation type="journal article" date="2015" name="Genome Biol. Evol.">
        <title>Phylogenomic analyses indicate that early fungi evolved digesting cell walls of algal ancestors of land plants.</title>
        <authorList>
            <person name="Chang Y."/>
            <person name="Wang S."/>
            <person name="Sekimoto S."/>
            <person name="Aerts A.L."/>
            <person name="Choi C."/>
            <person name="Clum A."/>
            <person name="LaButti K.M."/>
            <person name="Lindquist E.A."/>
            <person name="Yee Ngan C."/>
            <person name="Ohm R.A."/>
            <person name="Salamov A.A."/>
            <person name="Grigoriev I.V."/>
            <person name="Spatafora J.W."/>
            <person name="Berbee M.L."/>
        </authorList>
    </citation>
    <scope>NUCLEOTIDE SEQUENCE [LARGE SCALE GENOMIC DNA]</scope>
    <source>
        <strain evidence="2 3">NRRL 1564</strain>
    </source>
</reference>
<evidence type="ECO:0000313" key="2">
    <source>
        <dbReference type="EMBL" id="PIA14659.1"/>
    </source>
</evidence>
<proteinExistence type="predicted"/>
<dbReference type="EMBL" id="KZ303514">
    <property type="protein sequence ID" value="PIA14659.1"/>
    <property type="molecule type" value="Genomic_DNA"/>
</dbReference>
<dbReference type="Proteomes" id="UP000242474">
    <property type="component" value="Unassembled WGS sequence"/>
</dbReference>
<feature type="region of interest" description="Disordered" evidence="1">
    <location>
        <begin position="111"/>
        <end position="135"/>
    </location>
</feature>
<organism evidence="2 3">
    <name type="scientific">Coemansia reversa (strain ATCC 12441 / NRRL 1564)</name>
    <dbReference type="NCBI Taxonomy" id="763665"/>
    <lineage>
        <taxon>Eukaryota</taxon>
        <taxon>Fungi</taxon>
        <taxon>Fungi incertae sedis</taxon>
        <taxon>Zoopagomycota</taxon>
        <taxon>Kickxellomycotina</taxon>
        <taxon>Kickxellomycetes</taxon>
        <taxon>Kickxellales</taxon>
        <taxon>Kickxellaceae</taxon>
        <taxon>Coemansia</taxon>
    </lineage>
</organism>
<dbReference type="AlphaFoldDB" id="A0A2G5B6L9"/>
<sequence>MPRASPATPCGSICPRRAIRGCLVPVPNCATSFTARGELGLSEPVPRESTTFAAIESRLVASCVGEPVPAPSLASRSSPCKIASPAVSSIVETRRALISASSIHVRSSSRWRGRGRGMTSLPSPSPVVSAAPLSV</sequence>
<evidence type="ECO:0000256" key="1">
    <source>
        <dbReference type="SAM" id="MobiDB-lite"/>
    </source>
</evidence>
<evidence type="ECO:0000313" key="3">
    <source>
        <dbReference type="Proteomes" id="UP000242474"/>
    </source>
</evidence>
<protein>
    <submittedName>
        <fullName evidence="2">Uncharacterized protein</fullName>
    </submittedName>
</protein>
<feature type="compositionally biased region" description="Low complexity" evidence="1">
    <location>
        <begin position="120"/>
        <end position="135"/>
    </location>
</feature>
<name>A0A2G5B6L9_COERN</name>
<gene>
    <name evidence="2" type="ORF">COEREDRAFT_103365</name>
</gene>